<dbReference type="EMBL" id="KE721364">
    <property type="protein sequence ID" value="ERF70047.1"/>
    <property type="molecule type" value="Genomic_DNA"/>
</dbReference>
<dbReference type="OrthoDB" id="10437487at2759"/>
<organism evidence="2 3">
    <name type="scientific">Endocarpon pusillum (strain Z07020 / HMAS-L-300199)</name>
    <name type="common">Lichen-forming fungus</name>
    <dbReference type="NCBI Taxonomy" id="1263415"/>
    <lineage>
        <taxon>Eukaryota</taxon>
        <taxon>Fungi</taxon>
        <taxon>Dikarya</taxon>
        <taxon>Ascomycota</taxon>
        <taxon>Pezizomycotina</taxon>
        <taxon>Eurotiomycetes</taxon>
        <taxon>Chaetothyriomycetidae</taxon>
        <taxon>Verrucariales</taxon>
        <taxon>Verrucariaceae</taxon>
        <taxon>Endocarpon</taxon>
    </lineage>
</organism>
<sequence>MAPSDEQKKRPSTNGAPEGYPVEPSYTGSVPESALIPDNLRTSSKPEERGRPTHRNSDRNRSTSGLSAPLRESQGAGQVRGFSNSHTCTGCPQPRNSDEVGGAQTTVSDPERQSPSSTSANRSSTDDNNDKRDQGFMLEDFMIDMFLTQQRARLENTPVYRVVSWLPEYSAYGLQLYHDPAGRAPLWIMRNWAEIRLYSDAVADERSEESD</sequence>
<dbReference type="RefSeq" id="XP_007804381.1">
    <property type="nucleotide sequence ID" value="XM_007806190.1"/>
</dbReference>
<feature type="region of interest" description="Disordered" evidence="1">
    <location>
        <begin position="1"/>
        <end position="133"/>
    </location>
</feature>
<feature type="compositionally biased region" description="Basic and acidic residues" evidence="1">
    <location>
        <begin position="44"/>
        <end position="61"/>
    </location>
</feature>
<name>U1FYQ0_ENDPU</name>
<proteinExistence type="predicted"/>
<dbReference type="AlphaFoldDB" id="U1FYQ0"/>
<reference evidence="3" key="1">
    <citation type="journal article" date="2014" name="BMC Genomics">
        <title>Genome characteristics reveal the impact of lichenization on lichen-forming fungus Endocarpon pusillum Hedwig (Verrucariales, Ascomycota).</title>
        <authorList>
            <person name="Wang Y.-Y."/>
            <person name="Liu B."/>
            <person name="Zhang X.-Y."/>
            <person name="Zhou Q.-M."/>
            <person name="Zhang T."/>
            <person name="Li H."/>
            <person name="Yu Y.-F."/>
            <person name="Zhang X.-L."/>
            <person name="Hao X.-Y."/>
            <person name="Wang M."/>
            <person name="Wang L."/>
            <person name="Wei J.-C."/>
        </authorList>
    </citation>
    <scope>NUCLEOTIDE SEQUENCE [LARGE SCALE GENOMIC DNA]</scope>
    <source>
        <strain evidence="3">Z07020 / HMAS-L-300199</strain>
    </source>
</reference>
<evidence type="ECO:0000313" key="3">
    <source>
        <dbReference type="Proteomes" id="UP000019373"/>
    </source>
</evidence>
<dbReference type="Proteomes" id="UP000019373">
    <property type="component" value="Unassembled WGS sequence"/>
</dbReference>
<dbReference type="HOGENOM" id="CLU_1304847_0_0_1"/>
<gene>
    <name evidence="2" type="ORF">EPUS_03599</name>
</gene>
<accession>U1FYQ0</accession>
<evidence type="ECO:0000256" key="1">
    <source>
        <dbReference type="SAM" id="MobiDB-lite"/>
    </source>
</evidence>
<evidence type="ECO:0000313" key="2">
    <source>
        <dbReference type="EMBL" id="ERF70047.1"/>
    </source>
</evidence>
<feature type="compositionally biased region" description="Polar residues" evidence="1">
    <location>
        <begin position="81"/>
        <end position="90"/>
    </location>
</feature>
<feature type="compositionally biased region" description="Low complexity" evidence="1">
    <location>
        <begin position="114"/>
        <end position="123"/>
    </location>
</feature>
<feature type="compositionally biased region" description="Basic and acidic residues" evidence="1">
    <location>
        <begin position="124"/>
        <end position="133"/>
    </location>
</feature>
<dbReference type="GeneID" id="19238639"/>
<protein>
    <submittedName>
        <fullName evidence="2">Uncharacterized protein</fullName>
    </submittedName>
</protein>
<keyword evidence="3" id="KW-1185">Reference proteome</keyword>